<keyword evidence="2" id="KW-1185">Reference proteome</keyword>
<evidence type="ECO:0000313" key="2">
    <source>
        <dbReference type="Proteomes" id="UP001372338"/>
    </source>
</evidence>
<evidence type="ECO:0000313" key="1">
    <source>
        <dbReference type="EMBL" id="KAK7266607.1"/>
    </source>
</evidence>
<accession>A0AAN9EZN5</accession>
<dbReference type="EMBL" id="JAYWIO010000004">
    <property type="protein sequence ID" value="KAK7266607.1"/>
    <property type="molecule type" value="Genomic_DNA"/>
</dbReference>
<dbReference type="Proteomes" id="UP001372338">
    <property type="component" value="Unassembled WGS sequence"/>
</dbReference>
<comment type="caution">
    <text evidence="1">The sequence shown here is derived from an EMBL/GenBank/DDBJ whole genome shotgun (WGS) entry which is preliminary data.</text>
</comment>
<proteinExistence type="predicted"/>
<gene>
    <name evidence="1" type="ORF">RIF29_19256</name>
</gene>
<dbReference type="AlphaFoldDB" id="A0AAN9EZN5"/>
<sequence>MRGQHPVFKSQSMKVMVEEAYQKSIQRSKRVGLVLSGVPEREFHAPGRESHAPGRVKCAETGAFAPGHMFCAPGRASA</sequence>
<name>A0AAN9EZN5_CROPI</name>
<reference evidence="1 2" key="1">
    <citation type="submission" date="2024-01" db="EMBL/GenBank/DDBJ databases">
        <title>The genomes of 5 underutilized Papilionoideae crops provide insights into root nodulation and disease resistanc.</title>
        <authorList>
            <person name="Yuan L."/>
        </authorList>
    </citation>
    <scope>NUCLEOTIDE SEQUENCE [LARGE SCALE GENOMIC DNA]</scope>
    <source>
        <strain evidence="1">ZHUSHIDOU_FW_LH</strain>
        <tissue evidence="1">Leaf</tissue>
    </source>
</reference>
<protein>
    <submittedName>
        <fullName evidence="1">Uncharacterized protein</fullName>
    </submittedName>
</protein>
<organism evidence="1 2">
    <name type="scientific">Crotalaria pallida</name>
    <name type="common">Smooth rattlebox</name>
    <name type="synonym">Crotalaria striata</name>
    <dbReference type="NCBI Taxonomy" id="3830"/>
    <lineage>
        <taxon>Eukaryota</taxon>
        <taxon>Viridiplantae</taxon>
        <taxon>Streptophyta</taxon>
        <taxon>Embryophyta</taxon>
        <taxon>Tracheophyta</taxon>
        <taxon>Spermatophyta</taxon>
        <taxon>Magnoliopsida</taxon>
        <taxon>eudicotyledons</taxon>
        <taxon>Gunneridae</taxon>
        <taxon>Pentapetalae</taxon>
        <taxon>rosids</taxon>
        <taxon>fabids</taxon>
        <taxon>Fabales</taxon>
        <taxon>Fabaceae</taxon>
        <taxon>Papilionoideae</taxon>
        <taxon>50 kb inversion clade</taxon>
        <taxon>genistoids sensu lato</taxon>
        <taxon>core genistoids</taxon>
        <taxon>Crotalarieae</taxon>
        <taxon>Crotalaria</taxon>
    </lineage>
</organism>